<reference evidence="1 2" key="1">
    <citation type="submission" date="2022-08" db="EMBL/GenBank/DDBJ databases">
        <title>Paenibacillus endoradicis sp. nov., Paenibacillus radicibacter sp. nov and Paenibacillus pararadicis sp. nov., three cold-adapted plant growth-promoting bacteria isolated from root of Larix gmelinii in Great Khingan.</title>
        <authorList>
            <person name="Xue H."/>
        </authorList>
    </citation>
    <scope>NUCLEOTIDE SEQUENCE [LARGE SCALE GENOMIC DNA]</scope>
    <source>
        <strain evidence="1 2">N5-1-1-5</strain>
    </source>
</reference>
<protein>
    <submittedName>
        <fullName evidence="1">Uncharacterized protein</fullName>
    </submittedName>
</protein>
<proteinExistence type="predicted"/>
<name>A0ABT1YNX1_9BACL</name>
<comment type="caution">
    <text evidence="1">The sequence shown here is derived from an EMBL/GenBank/DDBJ whole genome shotgun (WGS) entry which is preliminary data.</text>
</comment>
<accession>A0ABT1YNX1</accession>
<dbReference type="RefSeq" id="WP_258216440.1">
    <property type="nucleotide sequence ID" value="NZ_JANQBD010000023.1"/>
</dbReference>
<dbReference type="Proteomes" id="UP001300012">
    <property type="component" value="Unassembled WGS sequence"/>
</dbReference>
<keyword evidence="2" id="KW-1185">Reference proteome</keyword>
<dbReference type="EMBL" id="JANQBD010000023">
    <property type="protein sequence ID" value="MCR8634885.1"/>
    <property type="molecule type" value="Genomic_DNA"/>
</dbReference>
<gene>
    <name evidence="1" type="ORF">NV381_27160</name>
</gene>
<evidence type="ECO:0000313" key="2">
    <source>
        <dbReference type="Proteomes" id="UP001300012"/>
    </source>
</evidence>
<evidence type="ECO:0000313" key="1">
    <source>
        <dbReference type="EMBL" id="MCR8634885.1"/>
    </source>
</evidence>
<sequence>MINMMQWNTYAGYKEKLEEMQDLTFDCYRTDPELFSVIDSLVRACEMMTDSSREAHVYSQLETACNGLKKYKSERMSNL</sequence>
<organism evidence="1 2">
    <name type="scientific">Paenibacillus radicis</name>
    <name type="common">ex Xue et al. 2023</name>
    <dbReference type="NCBI Taxonomy" id="2972489"/>
    <lineage>
        <taxon>Bacteria</taxon>
        <taxon>Bacillati</taxon>
        <taxon>Bacillota</taxon>
        <taxon>Bacilli</taxon>
        <taxon>Bacillales</taxon>
        <taxon>Paenibacillaceae</taxon>
        <taxon>Paenibacillus</taxon>
    </lineage>
</organism>